<organism evidence="2 3">
    <name type="scientific">Streptomyces flavochromogenes</name>
    <dbReference type="NCBI Taxonomy" id="68199"/>
    <lineage>
        <taxon>Bacteria</taxon>
        <taxon>Bacillati</taxon>
        <taxon>Actinomycetota</taxon>
        <taxon>Actinomycetes</taxon>
        <taxon>Kitasatosporales</taxon>
        <taxon>Streptomycetaceae</taxon>
        <taxon>Streptomyces</taxon>
    </lineage>
</organism>
<name>A0ABW6Y372_9ACTN</name>
<feature type="compositionally biased region" description="Basic residues" evidence="1">
    <location>
        <begin position="102"/>
        <end position="114"/>
    </location>
</feature>
<feature type="region of interest" description="Disordered" evidence="1">
    <location>
        <begin position="74"/>
        <end position="125"/>
    </location>
</feature>
<protein>
    <submittedName>
        <fullName evidence="2">Uncharacterized protein</fullName>
    </submittedName>
</protein>
<gene>
    <name evidence="2" type="ORF">ACFY8C_38720</name>
</gene>
<dbReference type="EMBL" id="JBIBDZ010000020">
    <property type="protein sequence ID" value="MFF5924217.1"/>
    <property type="molecule type" value="Genomic_DNA"/>
</dbReference>
<keyword evidence="3" id="KW-1185">Reference proteome</keyword>
<evidence type="ECO:0000313" key="3">
    <source>
        <dbReference type="Proteomes" id="UP001602370"/>
    </source>
</evidence>
<comment type="caution">
    <text evidence="2">The sequence shown here is derived from an EMBL/GenBank/DDBJ whole genome shotgun (WGS) entry which is preliminary data.</text>
</comment>
<reference evidence="2 3" key="1">
    <citation type="submission" date="2024-10" db="EMBL/GenBank/DDBJ databases">
        <title>The Natural Products Discovery Center: Release of the First 8490 Sequenced Strains for Exploring Actinobacteria Biosynthetic Diversity.</title>
        <authorList>
            <person name="Kalkreuter E."/>
            <person name="Kautsar S.A."/>
            <person name="Yang D."/>
            <person name="Bader C.D."/>
            <person name="Teijaro C.N."/>
            <person name="Fluegel L."/>
            <person name="Davis C.M."/>
            <person name="Simpson J.R."/>
            <person name="Lauterbach L."/>
            <person name="Steele A.D."/>
            <person name="Gui C."/>
            <person name="Meng S."/>
            <person name="Li G."/>
            <person name="Viehrig K."/>
            <person name="Ye F."/>
            <person name="Su P."/>
            <person name="Kiefer A.F."/>
            <person name="Nichols A."/>
            <person name="Cepeda A.J."/>
            <person name="Yan W."/>
            <person name="Fan B."/>
            <person name="Jiang Y."/>
            <person name="Adhikari A."/>
            <person name="Zheng C.-J."/>
            <person name="Schuster L."/>
            <person name="Cowan T.M."/>
            <person name="Smanski M.J."/>
            <person name="Chevrette M.G."/>
            <person name="De Carvalho L.P.S."/>
            <person name="Shen B."/>
        </authorList>
    </citation>
    <scope>NUCLEOTIDE SEQUENCE [LARGE SCALE GENOMIC DNA]</scope>
    <source>
        <strain evidence="2 3">NPDC012605</strain>
    </source>
</reference>
<dbReference type="RefSeq" id="WP_209439840.1">
    <property type="nucleotide sequence ID" value="NZ_JBIBDZ010000020.1"/>
</dbReference>
<accession>A0ABW6Y372</accession>
<evidence type="ECO:0000256" key="1">
    <source>
        <dbReference type="SAM" id="MobiDB-lite"/>
    </source>
</evidence>
<evidence type="ECO:0000313" key="2">
    <source>
        <dbReference type="EMBL" id="MFF5924217.1"/>
    </source>
</evidence>
<sequence>MHNYLRRGFYTVTSTDAVPAGRHELRFEFEPTGKPDLSAGKGAPGRARLYVDRQLVAEADLPVTTPVMFNPGGLTCGANPGQPVTPRLSGTVPFQRHDPHRDRRPVRRTHRRRGQRDAHAHGPAV</sequence>
<dbReference type="Proteomes" id="UP001602370">
    <property type="component" value="Unassembled WGS sequence"/>
</dbReference>
<feature type="compositionally biased region" description="Basic and acidic residues" evidence="1">
    <location>
        <begin position="115"/>
        <end position="125"/>
    </location>
</feature>
<proteinExistence type="predicted"/>